<dbReference type="InterPro" id="IPR036412">
    <property type="entry name" value="HAD-like_sf"/>
</dbReference>
<dbReference type="SFLD" id="SFLDS00003">
    <property type="entry name" value="Haloacid_Dehalogenase"/>
    <property type="match status" value="1"/>
</dbReference>
<dbReference type="SFLD" id="SFLDG01129">
    <property type="entry name" value="C1.5:_HAD__Beta-PGM__Phosphata"/>
    <property type="match status" value="1"/>
</dbReference>
<name>A0A327YWP5_9BACL</name>
<dbReference type="Pfam" id="PF13419">
    <property type="entry name" value="HAD_2"/>
    <property type="match status" value="1"/>
</dbReference>
<gene>
    <name evidence="1" type="ORF">B0I26_102383</name>
</gene>
<dbReference type="InterPro" id="IPR023198">
    <property type="entry name" value="PGP-like_dom2"/>
</dbReference>
<keyword evidence="2" id="KW-1185">Reference proteome</keyword>
<dbReference type="SUPFAM" id="SSF56784">
    <property type="entry name" value="HAD-like"/>
    <property type="match status" value="1"/>
</dbReference>
<comment type="caution">
    <text evidence="1">The sequence shown here is derived from an EMBL/GenBank/DDBJ whole genome shotgun (WGS) entry which is preliminary data.</text>
</comment>
<dbReference type="PRINTS" id="PR00413">
    <property type="entry name" value="HADHALOGNASE"/>
</dbReference>
<organism evidence="1 2">
    <name type="scientific">Paranoxybacillus vitaminiphilus</name>
    <dbReference type="NCBI Taxonomy" id="581036"/>
    <lineage>
        <taxon>Bacteria</taxon>
        <taxon>Bacillati</taxon>
        <taxon>Bacillota</taxon>
        <taxon>Bacilli</taxon>
        <taxon>Bacillales</taxon>
        <taxon>Anoxybacillaceae</taxon>
        <taxon>Paranoxybacillus</taxon>
    </lineage>
</organism>
<protein>
    <submittedName>
        <fullName evidence="1">Putative hydrolase of the HAD superfamily</fullName>
    </submittedName>
</protein>
<dbReference type="InterPro" id="IPR006439">
    <property type="entry name" value="HAD-SF_hydro_IA"/>
</dbReference>
<dbReference type="EMBL" id="QLMH01000002">
    <property type="protein sequence ID" value="RAK22389.1"/>
    <property type="molecule type" value="Genomic_DNA"/>
</dbReference>
<dbReference type="RefSeq" id="WP_245934709.1">
    <property type="nucleotide sequence ID" value="NZ_QLMH01000002.1"/>
</dbReference>
<dbReference type="PANTHER" id="PTHR47478">
    <property type="match status" value="1"/>
</dbReference>
<proteinExistence type="predicted"/>
<dbReference type="NCBIfam" id="TIGR01549">
    <property type="entry name" value="HAD-SF-IA-v1"/>
    <property type="match status" value="1"/>
</dbReference>
<reference evidence="1 2" key="1">
    <citation type="submission" date="2018-06" db="EMBL/GenBank/DDBJ databases">
        <title>Genomic Encyclopedia of Type Strains, Phase III (KMG-III): the genomes of soil and plant-associated and newly described type strains.</title>
        <authorList>
            <person name="Whitman W."/>
        </authorList>
    </citation>
    <scope>NUCLEOTIDE SEQUENCE [LARGE SCALE GENOMIC DNA]</scope>
    <source>
        <strain evidence="1 2">CGMCC 1.8979</strain>
    </source>
</reference>
<dbReference type="AlphaFoldDB" id="A0A327YWP5"/>
<dbReference type="PANTHER" id="PTHR47478:SF1">
    <property type="entry name" value="PYRIMIDINE 5'-NUCLEOTIDASE YJJG"/>
    <property type="match status" value="1"/>
</dbReference>
<keyword evidence="1" id="KW-0378">Hydrolase</keyword>
<evidence type="ECO:0000313" key="2">
    <source>
        <dbReference type="Proteomes" id="UP000248555"/>
    </source>
</evidence>
<accession>A0A327YWP5</accession>
<dbReference type="GO" id="GO:0016787">
    <property type="term" value="F:hydrolase activity"/>
    <property type="evidence" value="ECO:0007669"/>
    <property type="project" value="UniProtKB-KW"/>
</dbReference>
<dbReference type="InterPro" id="IPR023214">
    <property type="entry name" value="HAD_sf"/>
</dbReference>
<dbReference type="Gene3D" id="3.40.50.1000">
    <property type="entry name" value="HAD superfamily/HAD-like"/>
    <property type="match status" value="1"/>
</dbReference>
<dbReference type="Gene3D" id="1.10.150.240">
    <property type="entry name" value="Putative phosphatase, domain 2"/>
    <property type="match status" value="1"/>
</dbReference>
<dbReference type="Proteomes" id="UP000248555">
    <property type="component" value="Unassembled WGS sequence"/>
</dbReference>
<sequence length="242" mass="28745">MNWEVICFDLDDTIVDYEQTFKRALEHCFLVFVKKNGYDISFEAWFSTFKKFCDLYWHDYQYRRLTRIEYRRRRFLDTMLAFNLKADADLSDEFHHYFDRVVSQFVVPMKGIEPILDDLYRQSIKMGIITNGTSEIQRNKVRYLEFTRFFSDEFVIVSEELRVEKPNPAIFHYAINKIAPNSKYKLYIGDSWELDVLGALEAGWQAIYLNTRKQPPTTAHQPLAICHDVSELASSLSRSNRP</sequence>
<dbReference type="InterPro" id="IPR052550">
    <property type="entry name" value="Pyrimidine_5'-ntase_YjjG"/>
</dbReference>
<evidence type="ECO:0000313" key="1">
    <source>
        <dbReference type="EMBL" id="RAK22389.1"/>
    </source>
</evidence>
<dbReference type="InterPro" id="IPR041492">
    <property type="entry name" value="HAD_2"/>
</dbReference>